<proteinExistence type="predicted"/>
<sequence length="427" mass="46634">MFSTTPSQFGDLVVVGDVPELSAALEAVRARSQDDQTFARGMNAFADQGGDALRNGSLEWEYLSFVGSIVGRAVATDATSDEDLLNVYLQLERGRFAPELSGDLVAPLTMTDLGIEESVELGGGVTIEALTPDMQRARALDSHAAEGVSPYLVAAATHAVVVKAITISNLPYANRILATSVTPIIPASDVDKIDRAIQCIHIVIEKDTGYNQLFVRPDGWADGWNHDLPPIWKIEAMPNYPQSLYRAPWQTVAREPAGAEQVNEIAAAYRALDTAPNDVKLAARRSVGAMMRTNDEDRTLDATIGVEALLLSDNAELKHRMALRAAAALFDEYRPEAIYELARKVYDHRSEIAHGSVKSKPTFKYDGDELVSAEIAPFLLRALLRSRLASKNPWTKDDLEKRLLTGLDHYRASLTDTVGQAAPPQHT</sequence>
<gene>
    <name evidence="1" type="ORF">AWB93_12830</name>
</gene>
<organism evidence="1 2">
    <name type="scientific">Mycobacterium bohemicum</name>
    <dbReference type="NCBI Taxonomy" id="56425"/>
    <lineage>
        <taxon>Bacteria</taxon>
        <taxon>Bacillati</taxon>
        <taxon>Actinomycetota</taxon>
        <taxon>Actinomycetes</taxon>
        <taxon>Mycobacteriales</taxon>
        <taxon>Mycobacteriaceae</taxon>
        <taxon>Mycobacterium</taxon>
    </lineage>
</organism>
<accession>A0A1X1R331</accession>
<comment type="caution">
    <text evidence="1">The sequence shown here is derived from an EMBL/GenBank/DDBJ whole genome shotgun (WGS) entry which is preliminary data.</text>
</comment>
<dbReference type="EMBL" id="LQOK01000029">
    <property type="protein sequence ID" value="ORU98730.1"/>
    <property type="molecule type" value="Genomic_DNA"/>
</dbReference>
<evidence type="ECO:0000313" key="1">
    <source>
        <dbReference type="EMBL" id="ORU98730.1"/>
    </source>
</evidence>
<protein>
    <submittedName>
        <fullName evidence="1">Uncharacterized protein</fullName>
    </submittedName>
</protein>
<dbReference type="AlphaFoldDB" id="A0A1X1R331"/>
<name>A0A1X1R331_MYCBE</name>
<keyword evidence="2" id="KW-1185">Reference proteome</keyword>
<dbReference type="Proteomes" id="UP000193990">
    <property type="component" value="Unassembled WGS sequence"/>
</dbReference>
<reference evidence="1 2" key="1">
    <citation type="submission" date="2016-01" db="EMBL/GenBank/DDBJ databases">
        <title>The new phylogeny of the genus Mycobacterium.</title>
        <authorList>
            <person name="Tarcisio F."/>
            <person name="Conor M."/>
            <person name="Antonella G."/>
            <person name="Elisabetta G."/>
            <person name="Giulia F.S."/>
            <person name="Sara T."/>
            <person name="Anna F."/>
            <person name="Clotilde B."/>
            <person name="Roberto B."/>
            <person name="Veronica D.S."/>
            <person name="Fabio R."/>
            <person name="Monica P."/>
            <person name="Olivier J."/>
            <person name="Enrico T."/>
            <person name="Nicola S."/>
        </authorList>
    </citation>
    <scope>NUCLEOTIDE SEQUENCE [LARGE SCALE GENOMIC DNA]</scope>
    <source>
        <strain evidence="1 2">DSM 44277</strain>
    </source>
</reference>
<evidence type="ECO:0000313" key="2">
    <source>
        <dbReference type="Proteomes" id="UP000193990"/>
    </source>
</evidence>